<evidence type="ECO:0000256" key="1">
    <source>
        <dbReference type="SAM" id="MobiDB-lite"/>
    </source>
</evidence>
<accession>A0A167URX2</accession>
<dbReference type="OrthoDB" id="4951847at2759"/>
<evidence type="ECO:0008006" key="4">
    <source>
        <dbReference type="Google" id="ProtNLM"/>
    </source>
</evidence>
<feature type="compositionally biased region" description="Polar residues" evidence="1">
    <location>
        <begin position="577"/>
        <end position="590"/>
    </location>
</feature>
<feature type="compositionally biased region" description="Acidic residues" evidence="1">
    <location>
        <begin position="518"/>
        <end position="535"/>
    </location>
</feature>
<gene>
    <name evidence="2" type="ORF">FIBSPDRAFT_807040</name>
</gene>
<keyword evidence="3" id="KW-1185">Reference proteome</keyword>
<feature type="region of interest" description="Disordered" evidence="1">
    <location>
        <begin position="570"/>
        <end position="601"/>
    </location>
</feature>
<protein>
    <recommendedName>
        <fullName evidence="4">DUF659 domain-containing protein</fullName>
    </recommendedName>
</protein>
<sequence>MTDFGDSRYISSDESDDNRRSAAKILTAMYRYLGKQRDLTITFDGGKIRRQKSFYSFHVITPSRERFLIELDDASMLSHTANYIVEQMDEIITTIGEYCFSGTSSDDTGNTKLARKKETTKRPFILNLQDACHLLSLCLKEIATLPEFAKVSIIIKKVRKVIRNMFTSTYSMEHFNYERTQLGITRGLEKPGKTRFAGIYWAAGSIQRGFRAFTAILAKITTVFGPYAKAIQCLESPQTTCADVYLYWLALTSTINHVMNGVTVDLLDETKAELRAITNARFAQMINDAPNDPYVTAFYLHPVIWLLIKHLLDYRGAAIYNNINPLDIPSALGTMLKHEYGDSYDGLRSDEDADKLLTARNPRLSGIKPTNAVKALKTELKDFQSKHDPFNRPLRAGETALDWWVAVQKDPYARVLGALAIKLFSVLPISMEDERTVSTVTWLNSAARSSQDVSTLKKTIQVRQWHRRASPATKANASPSMKWRDVYASSLAKRAYDEDRPTTTRPPTIRLAERPDASWDDDPSDSDSDHDLEDSPLDHTASSHDTFSIGSHIDITSPFLLDILSDAPVQKPAGCSRVSSRPTVPSTLSAPSAPLDDNEWY</sequence>
<name>A0A167URX2_9AGAM</name>
<dbReference type="InterPro" id="IPR012337">
    <property type="entry name" value="RNaseH-like_sf"/>
</dbReference>
<reference evidence="2 3" key="1">
    <citation type="journal article" date="2016" name="Mol. Biol. Evol.">
        <title>Comparative Genomics of Early-Diverging Mushroom-Forming Fungi Provides Insights into the Origins of Lignocellulose Decay Capabilities.</title>
        <authorList>
            <person name="Nagy L.G."/>
            <person name="Riley R."/>
            <person name="Tritt A."/>
            <person name="Adam C."/>
            <person name="Daum C."/>
            <person name="Floudas D."/>
            <person name="Sun H."/>
            <person name="Yadav J.S."/>
            <person name="Pangilinan J."/>
            <person name="Larsson K.H."/>
            <person name="Matsuura K."/>
            <person name="Barry K."/>
            <person name="Labutti K."/>
            <person name="Kuo R."/>
            <person name="Ohm R.A."/>
            <person name="Bhattacharya S.S."/>
            <person name="Shirouzu T."/>
            <person name="Yoshinaga Y."/>
            <person name="Martin F.M."/>
            <person name="Grigoriev I.V."/>
            <person name="Hibbett D.S."/>
        </authorList>
    </citation>
    <scope>NUCLEOTIDE SEQUENCE [LARGE SCALE GENOMIC DNA]</scope>
    <source>
        <strain evidence="2 3">CBS 109695</strain>
    </source>
</reference>
<dbReference type="SUPFAM" id="SSF53098">
    <property type="entry name" value="Ribonuclease H-like"/>
    <property type="match status" value="1"/>
</dbReference>
<organism evidence="2 3">
    <name type="scientific">Athelia psychrophila</name>
    <dbReference type="NCBI Taxonomy" id="1759441"/>
    <lineage>
        <taxon>Eukaryota</taxon>
        <taxon>Fungi</taxon>
        <taxon>Dikarya</taxon>
        <taxon>Basidiomycota</taxon>
        <taxon>Agaricomycotina</taxon>
        <taxon>Agaricomycetes</taxon>
        <taxon>Agaricomycetidae</taxon>
        <taxon>Atheliales</taxon>
        <taxon>Atheliaceae</taxon>
        <taxon>Athelia</taxon>
    </lineage>
</organism>
<dbReference type="STRING" id="436010.A0A167URX2"/>
<dbReference type="AlphaFoldDB" id="A0A167URX2"/>
<dbReference type="EMBL" id="KV417945">
    <property type="protein sequence ID" value="KZP04229.1"/>
    <property type="molecule type" value="Genomic_DNA"/>
</dbReference>
<feature type="region of interest" description="Disordered" evidence="1">
    <location>
        <begin position="495"/>
        <end position="547"/>
    </location>
</feature>
<proteinExistence type="predicted"/>
<dbReference type="Proteomes" id="UP000076532">
    <property type="component" value="Unassembled WGS sequence"/>
</dbReference>
<evidence type="ECO:0000313" key="3">
    <source>
        <dbReference type="Proteomes" id="UP000076532"/>
    </source>
</evidence>
<evidence type="ECO:0000313" key="2">
    <source>
        <dbReference type="EMBL" id="KZP04229.1"/>
    </source>
</evidence>